<evidence type="ECO:0000313" key="4">
    <source>
        <dbReference type="Proteomes" id="UP001652461"/>
    </source>
</evidence>
<dbReference type="Proteomes" id="UP001652461">
    <property type="component" value="Unassembled WGS sequence"/>
</dbReference>
<evidence type="ECO:0000313" key="3">
    <source>
        <dbReference type="EMBL" id="MCU6697639.1"/>
    </source>
</evidence>
<feature type="transmembrane region" description="Helical" evidence="1">
    <location>
        <begin position="166"/>
        <end position="188"/>
    </location>
</feature>
<feature type="transmembrane region" description="Helical" evidence="1">
    <location>
        <begin position="101"/>
        <end position="120"/>
    </location>
</feature>
<feature type="transmembrane region" description="Helical" evidence="1">
    <location>
        <begin position="60"/>
        <end position="80"/>
    </location>
</feature>
<feature type="transmembrane region" description="Helical" evidence="1">
    <location>
        <begin position="337"/>
        <end position="360"/>
    </location>
</feature>
<name>A0ABT2RZ80_9FIRM</name>
<dbReference type="Pfam" id="PF01757">
    <property type="entry name" value="Acyl_transf_3"/>
    <property type="match status" value="1"/>
</dbReference>
<dbReference type="PANTHER" id="PTHR23028">
    <property type="entry name" value="ACETYLTRANSFERASE"/>
    <property type="match status" value="1"/>
</dbReference>
<reference evidence="3 4" key="1">
    <citation type="journal article" date="2021" name="ISME Commun">
        <title>Automated analysis of genomic sequences facilitates high-throughput and comprehensive description of bacteria.</title>
        <authorList>
            <person name="Hitch T.C.A."/>
        </authorList>
    </citation>
    <scope>NUCLEOTIDE SEQUENCE [LARGE SCALE GENOMIC DNA]</scope>
    <source>
        <strain evidence="3 4">Sanger_04</strain>
    </source>
</reference>
<feature type="domain" description="Acyltransferase 3" evidence="2">
    <location>
        <begin position="5"/>
        <end position="360"/>
    </location>
</feature>
<keyword evidence="3" id="KW-0808">Transferase</keyword>
<dbReference type="GO" id="GO:0016746">
    <property type="term" value="F:acyltransferase activity"/>
    <property type="evidence" value="ECO:0007669"/>
    <property type="project" value="UniProtKB-KW"/>
</dbReference>
<proteinExistence type="predicted"/>
<evidence type="ECO:0000259" key="2">
    <source>
        <dbReference type="Pfam" id="PF01757"/>
    </source>
</evidence>
<feature type="transmembrane region" description="Helical" evidence="1">
    <location>
        <begin position="312"/>
        <end position="331"/>
    </location>
</feature>
<dbReference type="EMBL" id="JAOQKC010000017">
    <property type="protein sequence ID" value="MCU6697639.1"/>
    <property type="molecule type" value="Genomic_DNA"/>
</dbReference>
<feature type="transmembrane region" description="Helical" evidence="1">
    <location>
        <begin position="237"/>
        <end position="257"/>
    </location>
</feature>
<protein>
    <submittedName>
        <fullName evidence="3">Acyltransferase</fullName>
    </submittedName>
</protein>
<accession>A0ABT2RZ80</accession>
<evidence type="ECO:0000256" key="1">
    <source>
        <dbReference type="SAM" id="Phobius"/>
    </source>
</evidence>
<dbReference type="InterPro" id="IPR002656">
    <property type="entry name" value="Acyl_transf_3_dom"/>
</dbReference>
<comment type="caution">
    <text evidence="3">The sequence shown here is derived from an EMBL/GenBank/DDBJ whole genome shotgun (WGS) entry which is preliminary data.</text>
</comment>
<organism evidence="3 4">
    <name type="scientific">Laedolimicola ammoniilytica</name>
    <dbReference type="NCBI Taxonomy" id="2981771"/>
    <lineage>
        <taxon>Bacteria</taxon>
        <taxon>Bacillati</taxon>
        <taxon>Bacillota</taxon>
        <taxon>Clostridia</taxon>
        <taxon>Lachnospirales</taxon>
        <taxon>Lachnospiraceae</taxon>
        <taxon>Laedolimicola</taxon>
    </lineage>
</organism>
<feature type="transmembrane region" description="Helical" evidence="1">
    <location>
        <begin position="277"/>
        <end position="300"/>
    </location>
</feature>
<dbReference type="InterPro" id="IPR050879">
    <property type="entry name" value="Acyltransferase_3"/>
</dbReference>
<feature type="transmembrane region" description="Helical" evidence="1">
    <location>
        <begin position="12"/>
        <end position="31"/>
    </location>
</feature>
<keyword evidence="1" id="KW-0472">Membrane</keyword>
<keyword evidence="3" id="KW-0012">Acyltransferase</keyword>
<keyword evidence="1" id="KW-0812">Transmembrane</keyword>
<dbReference type="RefSeq" id="WP_262670846.1">
    <property type="nucleotide sequence ID" value="NZ_JAOQKC010000017.1"/>
</dbReference>
<feature type="transmembrane region" description="Helical" evidence="1">
    <location>
        <begin position="194"/>
        <end position="225"/>
    </location>
</feature>
<dbReference type="PANTHER" id="PTHR23028:SF134">
    <property type="entry name" value="PUTATIVE (AFU_ORTHOLOGUE AFUA_4G08520)-RELATED"/>
    <property type="match status" value="1"/>
</dbReference>
<keyword evidence="4" id="KW-1185">Reference proteome</keyword>
<sequence length="386" mass="42921">MKKLDYIDGLKGIGALMVFFCHFVFAFYYAAYSLTEDAVNTASGIEIAIGRTPLNLLYSGNAAVCLFLVFSGFVLCLSYFRTRDKKRLKAAAWKRYFRLMPMILMVNMAIFILMSLGLYRNDEAAILTKSTVWFAGFNQFQPNALQMLGESLVGCFLFGSNDYNGVLWTMPYLFSGALVVYLAAYLVGENPFRYVAYGVMLLVAVKTDVYFSGIFLGFAAADFFCTREKGMELWKRWWALPMGSFVLGLYLLSYPSIGADMSGTIYGVLPPAYTTIYHLAGAALLLAGVLGLPGLQRFFGAKPFRFLGKISYSLYLLHFPVIATFSCWLFLSLYGKMSYGLLASLNFVCTLALTLALSALSQKYLEPVSGRLIHGISNLFTGHKKG</sequence>
<keyword evidence="1" id="KW-1133">Transmembrane helix</keyword>
<gene>
    <name evidence="3" type="ORF">OCV63_12160</name>
</gene>